<dbReference type="Proteomes" id="UP001218188">
    <property type="component" value="Unassembled WGS sequence"/>
</dbReference>
<feature type="region of interest" description="Disordered" evidence="1">
    <location>
        <begin position="461"/>
        <end position="483"/>
    </location>
</feature>
<sequence length="483" mass="53544">MNHILSQDTFDAQPITAPVVHAVVHITQERGTGRVRSFVGDISPPPVLGTKWAAASRSRKYSRKRMQGRRNRLKEAAARRRGSLVDFPLWPASLCRREASAKVLFMEAGRKKRDERQGAKMQGKRGGGRRCLVRATHQVRICDENARSAQRKLRAHYTRHHPLAQEEQQACGARGRSRNQPRVAYGPRRAYRSTRRRPDAAPASQCKIASSQEEHGAVQIKREIKTKRDTHVDGRGGDGRMAATSRISMTFSQRNGRPQRGSREKAFEAALSLEYATHEPKAHRAFGVNRPQPPHPASTAHGARRMSTCGRTRGFGAASHRLPVCCFSPSGKSEILDEAQSGSKGLLRLTATQRTADETPSRRVVSSSPRGSEERLSKEHAHLHVRHRRRIGTPSASVSTSGFVAHREIYGNSKREGHVPMIHMLGLAYRARASLRCMFAEGVVSRNEGKTTRRLRGQKAYNAGRHAGGSNGPVNEHNGSITT</sequence>
<comment type="caution">
    <text evidence="2">The sequence shown here is derived from an EMBL/GenBank/DDBJ whole genome shotgun (WGS) entry which is preliminary data.</text>
</comment>
<feature type="region of interest" description="Disordered" evidence="1">
    <location>
        <begin position="161"/>
        <end position="217"/>
    </location>
</feature>
<reference evidence="2" key="1">
    <citation type="submission" date="2023-03" db="EMBL/GenBank/DDBJ databases">
        <title>Massive genome expansion in bonnet fungi (Mycena s.s.) driven by repeated elements and novel gene families across ecological guilds.</title>
        <authorList>
            <consortium name="Lawrence Berkeley National Laboratory"/>
            <person name="Harder C.B."/>
            <person name="Miyauchi S."/>
            <person name="Viragh M."/>
            <person name="Kuo A."/>
            <person name="Thoen E."/>
            <person name="Andreopoulos B."/>
            <person name="Lu D."/>
            <person name="Skrede I."/>
            <person name="Drula E."/>
            <person name="Henrissat B."/>
            <person name="Morin E."/>
            <person name="Kohler A."/>
            <person name="Barry K."/>
            <person name="LaButti K."/>
            <person name="Morin E."/>
            <person name="Salamov A."/>
            <person name="Lipzen A."/>
            <person name="Mereny Z."/>
            <person name="Hegedus B."/>
            <person name="Baldrian P."/>
            <person name="Stursova M."/>
            <person name="Weitz H."/>
            <person name="Taylor A."/>
            <person name="Grigoriev I.V."/>
            <person name="Nagy L.G."/>
            <person name="Martin F."/>
            <person name="Kauserud H."/>
        </authorList>
    </citation>
    <scope>NUCLEOTIDE SEQUENCE</scope>
    <source>
        <strain evidence="2">CBHHK200</strain>
    </source>
</reference>
<dbReference type="EMBL" id="JARJCM010000124">
    <property type="protein sequence ID" value="KAJ7027461.1"/>
    <property type="molecule type" value="Genomic_DNA"/>
</dbReference>
<name>A0AAD6SIF9_9AGAR</name>
<feature type="region of interest" description="Disordered" evidence="1">
    <location>
        <begin position="285"/>
        <end position="304"/>
    </location>
</feature>
<evidence type="ECO:0000313" key="2">
    <source>
        <dbReference type="EMBL" id="KAJ7027461.1"/>
    </source>
</evidence>
<dbReference type="AlphaFoldDB" id="A0AAD6SIF9"/>
<feature type="region of interest" description="Disordered" evidence="1">
    <location>
        <begin position="351"/>
        <end position="382"/>
    </location>
</feature>
<protein>
    <submittedName>
        <fullName evidence="2">Uncharacterized protein</fullName>
    </submittedName>
</protein>
<proteinExistence type="predicted"/>
<organism evidence="2 3">
    <name type="scientific">Mycena alexandri</name>
    <dbReference type="NCBI Taxonomy" id="1745969"/>
    <lineage>
        <taxon>Eukaryota</taxon>
        <taxon>Fungi</taxon>
        <taxon>Dikarya</taxon>
        <taxon>Basidiomycota</taxon>
        <taxon>Agaricomycotina</taxon>
        <taxon>Agaricomycetes</taxon>
        <taxon>Agaricomycetidae</taxon>
        <taxon>Agaricales</taxon>
        <taxon>Marasmiineae</taxon>
        <taxon>Mycenaceae</taxon>
        <taxon>Mycena</taxon>
    </lineage>
</organism>
<feature type="compositionally biased region" description="Basic and acidic residues" evidence="1">
    <location>
        <begin position="371"/>
        <end position="382"/>
    </location>
</feature>
<evidence type="ECO:0000313" key="3">
    <source>
        <dbReference type="Proteomes" id="UP001218188"/>
    </source>
</evidence>
<keyword evidence="3" id="KW-1185">Reference proteome</keyword>
<evidence type="ECO:0000256" key="1">
    <source>
        <dbReference type="SAM" id="MobiDB-lite"/>
    </source>
</evidence>
<accession>A0AAD6SIF9</accession>
<gene>
    <name evidence="2" type="ORF">C8F04DRAFT_1294348</name>
</gene>